<accession>A0A103ZEI9</accession>
<name>A0A103ZEI9_BURCE</name>
<sequence length="103" mass="11273">MPRDNLAHLLAFIAVARERSFTRAAERGTTSVAFALAWVMKNRIVSSTIADPRTKAHRDSDIDPLTLEPGPDDERFVDSLVPPGHASTHGQPDPGYPVEGRKV</sequence>
<gene>
    <name evidence="3" type="ORF">WS90_19980</name>
</gene>
<evidence type="ECO:0000259" key="2">
    <source>
        <dbReference type="PROSITE" id="PS50931"/>
    </source>
</evidence>
<feature type="domain" description="HTH lysR-type" evidence="2">
    <location>
        <begin position="4"/>
        <end position="27"/>
    </location>
</feature>
<organism evidence="3 4">
    <name type="scientific">Burkholderia cepacia</name>
    <name type="common">Pseudomonas cepacia</name>
    <dbReference type="NCBI Taxonomy" id="292"/>
    <lineage>
        <taxon>Bacteria</taxon>
        <taxon>Pseudomonadati</taxon>
        <taxon>Pseudomonadota</taxon>
        <taxon>Betaproteobacteria</taxon>
        <taxon>Burkholderiales</taxon>
        <taxon>Burkholderiaceae</taxon>
        <taxon>Burkholderia</taxon>
        <taxon>Burkholderia cepacia complex</taxon>
    </lineage>
</organism>
<proteinExistence type="predicted"/>
<evidence type="ECO:0000313" key="4">
    <source>
        <dbReference type="Proteomes" id="UP000069001"/>
    </source>
</evidence>
<reference evidence="3 4" key="1">
    <citation type="submission" date="2015-11" db="EMBL/GenBank/DDBJ databases">
        <title>Expanding the genomic diversity of Burkholderia species for the development of highly accurate diagnostics.</title>
        <authorList>
            <person name="Sahl J."/>
            <person name="Keim P."/>
            <person name="Wagner D."/>
        </authorList>
    </citation>
    <scope>NUCLEOTIDE SEQUENCE [LARGE SCALE GENOMIC DNA]</scope>
    <source>
        <strain evidence="3 4">MSMB1302</strain>
    </source>
</reference>
<dbReference type="EMBL" id="LOYH01000075">
    <property type="protein sequence ID" value="KVK78625.1"/>
    <property type="molecule type" value="Genomic_DNA"/>
</dbReference>
<feature type="compositionally biased region" description="Basic and acidic residues" evidence="1">
    <location>
        <begin position="52"/>
        <end position="61"/>
    </location>
</feature>
<protein>
    <recommendedName>
        <fullName evidence="2">HTH lysR-type domain-containing protein</fullName>
    </recommendedName>
</protein>
<dbReference type="SUPFAM" id="SSF51430">
    <property type="entry name" value="NAD(P)-linked oxidoreductase"/>
    <property type="match status" value="1"/>
</dbReference>
<evidence type="ECO:0000313" key="3">
    <source>
        <dbReference type="EMBL" id="KVK78625.1"/>
    </source>
</evidence>
<dbReference type="InterPro" id="IPR000847">
    <property type="entry name" value="LysR_HTH_N"/>
</dbReference>
<dbReference type="GO" id="GO:0003700">
    <property type="term" value="F:DNA-binding transcription factor activity"/>
    <property type="evidence" value="ECO:0007669"/>
    <property type="project" value="InterPro"/>
</dbReference>
<dbReference type="Proteomes" id="UP000069001">
    <property type="component" value="Unassembled WGS sequence"/>
</dbReference>
<dbReference type="AlphaFoldDB" id="A0A103ZEI9"/>
<dbReference type="PROSITE" id="PS50931">
    <property type="entry name" value="HTH_LYSR"/>
    <property type="match status" value="1"/>
</dbReference>
<dbReference type="InterPro" id="IPR036812">
    <property type="entry name" value="NAD(P)_OxRdtase_dom_sf"/>
</dbReference>
<evidence type="ECO:0000256" key="1">
    <source>
        <dbReference type="SAM" id="MobiDB-lite"/>
    </source>
</evidence>
<feature type="region of interest" description="Disordered" evidence="1">
    <location>
        <begin position="51"/>
        <end position="103"/>
    </location>
</feature>
<comment type="caution">
    <text evidence="3">The sequence shown here is derived from an EMBL/GenBank/DDBJ whole genome shotgun (WGS) entry which is preliminary data.</text>
</comment>